<dbReference type="Pfam" id="PF03318">
    <property type="entry name" value="ETX_MTX2"/>
    <property type="match status" value="1"/>
</dbReference>
<dbReference type="SUPFAM" id="SSF56973">
    <property type="entry name" value="Aerolisin/ETX pore-forming domain"/>
    <property type="match status" value="1"/>
</dbReference>
<evidence type="ECO:0000313" key="1">
    <source>
        <dbReference type="EMBL" id="MCS1396259.1"/>
    </source>
</evidence>
<name>A0ABT2DNA5_9BACI</name>
<organism evidence="1 2">
    <name type="scientific">Lysinibacillus pinottii</name>
    <dbReference type="NCBI Taxonomy" id="2973932"/>
    <lineage>
        <taxon>Bacteria</taxon>
        <taxon>Bacillati</taxon>
        <taxon>Bacillota</taxon>
        <taxon>Bacilli</taxon>
        <taxon>Bacillales</taxon>
        <taxon>Bacillaceae</taxon>
        <taxon>Lysinibacillus</taxon>
    </lineage>
</organism>
<accession>A0ABT2DNA5</accession>
<proteinExistence type="predicted"/>
<dbReference type="EMBL" id="JANTOO010000010">
    <property type="protein sequence ID" value="MCS1396259.1"/>
    <property type="molecule type" value="Genomic_DNA"/>
</dbReference>
<dbReference type="CDD" id="cd20223">
    <property type="entry name" value="PFM_epsilon-toxin-like"/>
    <property type="match status" value="1"/>
</dbReference>
<gene>
    <name evidence="1" type="ORF">NXZ79_09455</name>
</gene>
<dbReference type="InterPro" id="IPR004991">
    <property type="entry name" value="Aerolysin-like"/>
</dbReference>
<dbReference type="Gene3D" id="2.170.15.10">
    <property type="entry name" value="Proaerolysin, chain A, domain 3"/>
    <property type="match status" value="1"/>
</dbReference>
<protein>
    <submittedName>
        <fullName evidence="1">Epsilon-toxin family protein</fullName>
    </submittedName>
</protein>
<evidence type="ECO:0000313" key="2">
    <source>
        <dbReference type="Proteomes" id="UP001525021"/>
    </source>
</evidence>
<keyword evidence="2" id="KW-1185">Reference proteome</keyword>
<comment type="caution">
    <text evidence="1">The sequence shown here is derived from an EMBL/GenBank/DDBJ whole genome shotgun (WGS) entry which is preliminary data.</text>
</comment>
<sequence>MNFKQNNVTNVVPIFMGENTFINNSEQEQTFNITSFSESITKSTSTSIESGFKSSITTKGKVGIPFVAEGEVSAILEFNLSTTISTTSTITANSQAVKVPPNKIYRHLSKQK</sequence>
<dbReference type="Proteomes" id="UP001525021">
    <property type="component" value="Unassembled WGS sequence"/>
</dbReference>
<reference evidence="1 2" key="1">
    <citation type="submission" date="2022-08" db="EMBL/GenBank/DDBJ databases">
        <title>Lysinibacillus sequencing.</title>
        <authorList>
            <person name="Dunlap C."/>
        </authorList>
    </citation>
    <scope>NUCLEOTIDE SEQUENCE [LARGE SCALE GENOMIC DNA]</scope>
    <source>
        <strain evidence="1 2">PB211</strain>
    </source>
</reference>